<dbReference type="PANTHER" id="PTHR10672:SF3">
    <property type="entry name" value="PROTEIN HU-LI TAI SHAO"/>
    <property type="match status" value="1"/>
</dbReference>
<dbReference type="InterPro" id="IPR036409">
    <property type="entry name" value="Aldolase_II/adducin_N_sf"/>
</dbReference>
<protein>
    <recommendedName>
        <fullName evidence="2">Class II aldolase/adducin N-terminal domain-containing protein</fullName>
    </recommendedName>
</protein>
<evidence type="ECO:0000313" key="4">
    <source>
        <dbReference type="Proteomes" id="UP001234178"/>
    </source>
</evidence>
<dbReference type="NCBIfam" id="NF005451">
    <property type="entry name" value="PRK07044.1"/>
    <property type="match status" value="1"/>
</dbReference>
<gene>
    <name evidence="3" type="ORF">OUZ56_000579</name>
</gene>
<comment type="caution">
    <text evidence="3">The sequence shown here is derived from an EMBL/GenBank/DDBJ whole genome shotgun (WGS) entry which is preliminary data.</text>
</comment>
<dbReference type="PANTHER" id="PTHR10672">
    <property type="entry name" value="ADDUCIN"/>
    <property type="match status" value="1"/>
</dbReference>
<proteinExistence type="inferred from homology"/>
<dbReference type="Pfam" id="PF00596">
    <property type="entry name" value="Aldolase_II"/>
    <property type="match status" value="1"/>
</dbReference>
<feature type="domain" description="Class II aldolase/adducin N-terminal" evidence="2">
    <location>
        <begin position="75"/>
        <end position="256"/>
    </location>
</feature>
<dbReference type="SMART" id="SM01007">
    <property type="entry name" value="Aldolase_II"/>
    <property type="match status" value="1"/>
</dbReference>
<reference evidence="3 4" key="1">
    <citation type="journal article" date="2023" name="Nucleic Acids Res.">
        <title>The hologenome of Daphnia magna reveals possible DNA methylation and microbiome-mediated evolution of the host genome.</title>
        <authorList>
            <person name="Chaturvedi A."/>
            <person name="Li X."/>
            <person name="Dhandapani V."/>
            <person name="Marshall H."/>
            <person name="Kissane S."/>
            <person name="Cuenca-Cambronero M."/>
            <person name="Asole G."/>
            <person name="Calvet F."/>
            <person name="Ruiz-Romero M."/>
            <person name="Marangio P."/>
            <person name="Guigo R."/>
            <person name="Rago D."/>
            <person name="Mirbahai L."/>
            <person name="Eastwood N."/>
            <person name="Colbourne J.K."/>
            <person name="Zhou J."/>
            <person name="Mallon E."/>
            <person name="Orsini L."/>
        </authorList>
    </citation>
    <scope>NUCLEOTIDE SEQUENCE [LARGE SCALE GENOMIC DNA]</scope>
    <source>
        <strain evidence="3">LRV0_1</strain>
    </source>
</reference>
<dbReference type="SUPFAM" id="SSF53639">
    <property type="entry name" value="AraD/HMP-PK domain-like"/>
    <property type="match status" value="1"/>
</dbReference>
<organism evidence="3 4">
    <name type="scientific">Daphnia magna</name>
    <dbReference type="NCBI Taxonomy" id="35525"/>
    <lineage>
        <taxon>Eukaryota</taxon>
        <taxon>Metazoa</taxon>
        <taxon>Ecdysozoa</taxon>
        <taxon>Arthropoda</taxon>
        <taxon>Crustacea</taxon>
        <taxon>Branchiopoda</taxon>
        <taxon>Diplostraca</taxon>
        <taxon>Cladocera</taxon>
        <taxon>Anomopoda</taxon>
        <taxon>Daphniidae</taxon>
        <taxon>Daphnia</taxon>
    </lineage>
</organism>
<comment type="similarity">
    <text evidence="1">Belongs to the aldolase class II family. Adducin subfamily.</text>
</comment>
<evidence type="ECO:0000313" key="3">
    <source>
        <dbReference type="EMBL" id="KAK4018528.1"/>
    </source>
</evidence>
<dbReference type="InterPro" id="IPR051017">
    <property type="entry name" value="Aldolase-II_Adducin_sf"/>
</dbReference>
<sequence>MWGAKLNPVVYTVDFHPGKVTCFTVTIILSKRPTAFREVVEGHRSGFIPRAIIPIDDVGNVEPSGYAPGEKELRCKLASLYRLVDHLGWSQAIFNHITVRVGKEDQHFLLNPFGLLYHEITASSLIKVDVQGNMIDRGSTYFGVNIPGFVLHSAVHSARPDAKCVIHIHHAACIAVASMKCGFLPVSQEAVLVGNVSYHDFYGVLVDKAEREIIVKNLGNNNIMFLRNHGLVVAGRTVEEAFTRAYHTVLACEAQITMMSAGLENLVIVSEEAKQRSMEVVRRAQEMIEDGALKEKEGQVDTKKAMQVRWNLGDLEFEAYMRMMDSAGYRTGYPYRLPSVKRPTEN</sequence>
<keyword evidence="4" id="KW-1185">Reference proteome</keyword>
<evidence type="ECO:0000259" key="2">
    <source>
        <dbReference type="SMART" id="SM01007"/>
    </source>
</evidence>
<dbReference type="EMBL" id="JAOYFB010000036">
    <property type="protein sequence ID" value="KAK4018528.1"/>
    <property type="molecule type" value="Genomic_DNA"/>
</dbReference>
<dbReference type="Gene3D" id="3.40.225.10">
    <property type="entry name" value="Class II aldolase/adducin N-terminal domain"/>
    <property type="match status" value="1"/>
</dbReference>
<dbReference type="Proteomes" id="UP001234178">
    <property type="component" value="Unassembled WGS sequence"/>
</dbReference>
<evidence type="ECO:0000256" key="1">
    <source>
        <dbReference type="ARBA" id="ARBA00006274"/>
    </source>
</evidence>
<dbReference type="InterPro" id="IPR001303">
    <property type="entry name" value="Aldolase_II/adducin_N"/>
</dbReference>
<accession>A0ABR0A038</accession>
<name>A0ABR0A038_9CRUS</name>